<organism evidence="3 4">
    <name type="scientific">Paraeggerthella hongkongensis</name>
    <dbReference type="NCBI Taxonomy" id="230658"/>
    <lineage>
        <taxon>Bacteria</taxon>
        <taxon>Bacillati</taxon>
        <taxon>Actinomycetota</taxon>
        <taxon>Coriobacteriia</taxon>
        <taxon>Eggerthellales</taxon>
        <taxon>Eggerthellaceae</taxon>
        <taxon>Paraeggerthella</taxon>
    </lineage>
</organism>
<feature type="transmembrane region" description="Helical" evidence="1">
    <location>
        <begin position="6"/>
        <end position="25"/>
    </location>
</feature>
<keyword evidence="1" id="KW-0472">Membrane</keyword>
<keyword evidence="4" id="KW-1185">Reference proteome</keyword>
<keyword evidence="1" id="KW-1133">Transmembrane helix</keyword>
<reference evidence="4" key="1">
    <citation type="submission" date="2018-05" db="EMBL/GenBank/DDBJ databases">
        <title>Genome Sequencing of selected type strains of the family Eggerthellaceae.</title>
        <authorList>
            <person name="Danylec N."/>
            <person name="Stoll D.A."/>
            <person name="Doetsch A."/>
            <person name="Huch M."/>
        </authorList>
    </citation>
    <scope>NUCLEOTIDE SEQUENCE [LARGE SCALE GENOMIC DNA]</scope>
    <source>
        <strain evidence="4">DSM 16106</strain>
    </source>
</reference>
<dbReference type="AlphaFoldDB" id="A0A3N0BJ62"/>
<evidence type="ECO:0000259" key="2">
    <source>
        <dbReference type="Pfam" id="PF04892"/>
    </source>
</evidence>
<dbReference type="PANTHER" id="PTHR36834">
    <property type="entry name" value="MEMBRANE PROTEIN-RELATED"/>
    <property type="match status" value="1"/>
</dbReference>
<dbReference type="RefSeq" id="WP_123191249.1">
    <property type="nucleotide sequence ID" value="NZ_QICD01000002.1"/>
</dbReference>
<dbReference type="EMBL" id="QICD01000002">
    <property type="protein sequence ID" value="RNL48323.1"/>
    <property type="molecule type" value="Genomic_DNA"/>
</dbReference>
<dbReference type="PANTHER" id="PTHR36834:SF2">
    <property type="entry name" value="MEMBRANE PROTEIN"/>
    <property type="match status" value="1"/>
</dbReference>
<feature type="transmembrane region" description="Helical" evidence="1">
    <location>
        <begin position="37"/>
        <end position="58"/>
    </location>
</feature>
<sequence length="212" mass="23508">MVESALLAAYELATVLAPFLVAYAIRHAHSRRTRSIPVEFAPAFAFVLYVFAVLYVTGSGTLYDLLRQTASWGPNDLYLIPFLAADPIGCALNVVLFLPLGFSIPLIWKRVDRAFTIGAMGFSFSLAIELSQLLNHRATDIDDLILNTLGALLGFVLYRLWSNRANAARSKHVFVSERLPSAREPALYLAVTFAGHFLLFNEMGFAKLLYGF</sequence>
<feature type="transmembrane region" description="Helical" evidence="1">
    <location>
        <begin position="78"/>
        <end position="102"/>
    </location>
</feature>
<dbReference type="OrthoDB" id="9805025at2"/>
<feature type="transmembrane region" description="Helical" evidence="1">
    <location>
        <begin position="114"/>
        <end position="132"/>
    </location>
</feature>
<dbReference type="InterPro" id="IPR053150">
    <property type="entry name" value="Teicoplanin_resist-assoc"/>
</dbReference>
<name>A0A3N0BJ62_9ACTN</name>
<accession>A0A3N0BJ62</accession>
<dbReference type="Pfam" id="PF04892">
    <property type="entry name" value="VanZ"/>
    <property type="match status" value="1"/>
</dbReference>
<feature type="transmembrane region" description="Helical" evidence="1">
    <location>
        <begin position="144"/>
        <end position="161"/>
    </location>
</feature>
<comment type="caution">
    <text evidence="3">The sequence shown here is derived from an EMBL/GenBank/DDBJ whole genome shotgun (WGS) entry which is preliminary data.</text>
</comment>
<evidence type="ECO:0000313" key="3">
    <source>
        <dbReference type="EMBL" id="RNL48323.1"/>
    </source>
</evidence>
<evidence type="ECO:0000313" key="4">
    <source>
        <dbReference type="Proteomes" id="UP000278632"/>
    </source>
</evidence>
<dbReference type="Proteomes" id="UP000278632">
    <property type="component" value="Unassembled WGS sequence"/>
</dbReference>
<keyword evidence="1" id="KW-0812">Transmembrane</keyword>
<feature type="domain" description="VanZ-like" evidence="2">
    <location>
        <begin position="46"/>
        <end position="161"/>
    </location>
</feature>
<dbReference type="InterPro" id="IPR006976">
    <property type="entry name" value="VanZ-like"/>
</dbReference>
<proteinExistence type="predicted"/>
<gene>
    <name evidence="3" type="ORF">DMP08_01515</name>
</gene>
<evidence type="ECO:0000256" key="1">
    <source>
        <dbReference type="SAM" id="Phobius"/>
    </source>
</evidence>
<protein>
    <submittedName>
        <fullName evidence="3">VanZ family protein</fullName>
    </submittedName>
</protein>